<dbReference type="Proteomes" id="UP000026915">
    <property type="component" value="Chromosome 6"/>
</dbReference>
<dbReference type="PANTHER" id="PTHR34569:SF17">
    <property type="entry name" value="UBIQUITIN-PROTEIN LIGASE ARKADIA-A, PUTATIVE-RELATED"/>
    <property type="match status" value="1"/>
</dbReference>
<dbReference type="Gramene" id="EOY27647">
    <property type="protein sequence ID" value="EOY27647"/>
    <property type="gene ID" value="TCM_029439"/>
</dbReference>
<proteinExistence type="predicted"/>
<name>A0A061GEV7_THECC</name>
<protein>
    <submittedName>
        <fullName evidence="1">E3 ubiquitin-protein ligase arkadia-A, putative</fullName>
    </submittedName>
</protein>
<dbReference type="PANTHER" id="PTHR34569">
    <property type="entry name" value="EXPRESSED PROTEIN"/>
    <property type="match status" value="1"/>
</dbReference>
<dbReference type="EMBL" id="CM001884">
    <property type="protein sequence ID" value="EOY27647.1"/>
    <property type="molecule type" value="Genomic_DNA"/>
</dbReference>
<dbReference type="STRING" id="3641.A0A061GEV7"/>
<reference evidence="1 2" key="1">
    <citation type="journal article" date="2013" name="Genome Biol.">
        <title>The genome sequence of the most widely cultivated cacao type and its use to identify candidate genes regulating pod color.</title>
        <authorList>
            <person name="Motamayor J.C."/>
            <person name="Mockaitis K."/>
            <person name="Schmutz J."/>
            <person name="Haiminen N."/>
            <person name="Iii D.L."/>
            <person name="Cornejo O."/>
            <person name="Findley S.D."/>
            <person name="Zheng P."/>
            <person name="Utro F."/>
            <person name="Royaert S."/>
            <person name="Saski C."/>
            <person name="Jenkins J."/>
            <person name="Podicheti R."/>
            <person name="Zhao M."/>
            <person name="Scheffler B.E."/>
            <person name="Stack J.C."/>
            <person name="Feltus F.A."/>
            <person name="Mustiga G.M."/>
            <person name="Amores F."/>
            <person name="Phillips W."/>
            <person name="Marelli J.P."/>
            <person name="May G.D."/>
            <person name="Shapiro H."/>
            <person name="Ma J."/>
            <person name="Bustamante C.D."/>
            <person name="Schnell R.J."/>
            <person name="Main D."/>
            <person name="Gilbert D."/>
            <person name="Parida L."/>
            <person name="Kuhn D.N."/>
        </authorList>
    </citation>
    <scope>NUCLEOTIDE SEQUENCE [LARGE SCALE GENOMIC DNA]</scope>
    <source>
        <strain evidence="2">cv. Matina 1-6</strain>
    </source>
</reference>
<dbReference type="eggNOG" id="ENOG502S702">
    <property type="taxonomic scope" value="Eukaryota"/>
</dbReference>
<accession>A0A061GEV7</accession>
<organism evidence="1 2">
    <name type="scientific">Theobroma cacao</name>
    <name type="common">Cacao</name>
    <name type="synonym">Cocoa</name>
    <dbReference type="NCBI Taxonomy" id="3641"/>
    <lineage>
        <taxon>Eukaryota</taxon>
        <taxon>Viridiplantae</taxon>
        <taxon>Streptophyta</taxon>
        <taxon>Embryophyta</taxon>
        <taxon>Tracheophyta</taxon>
        <taxon>Spermatophyta</taxon>
        <taxon>Magnoliopsida</taxon>
        <taxon>eudicotyledons</taxon>
        <taxon>Gunneridae</taxon>
        <taxon>Pentapetalae</taxon>
        <taxon>rosids</taxon>
        <taxon>malvids</taxon>
        <taxon>Malvales</taxon>
        <taxon>Malvaceae</taxon>
        <taxon>Byttnerioideae</taxon>
        <taxon>Theobroma</taxon>
    </lineage>
</organism>
<keyword evidence="2" id="KW-1185">Reference proteome</keyword>
<dbReference type="OMA" id="NTPARYY"/>
<evidence type="ECO:0000313" key="1">
    <source>
        <dbReference type="EMBL" id="EOY27647.1"/>
    </source>
</evidence>
<dbReference type="HOGENOM" id="CLU_117410_0_0_1"/>
<evidence type="ECO:0000313" key="2">
    <source>
        <dbReference type="Proteomes" id="UP000026915"/>
    </source>
</evidence>
<dbReference type="AlphaFoldDB" id="A0A061GEV7"/>
<sequence>MDTDLEKLQNFPLLKFTRNSSISPDPEIEDEPRYTSLKDVILSSSPPPCRSINQEGNEFDYSKIIIRNRLVKSAASAYLQSAAILANRNENCLLNLWGKLKNNVASSFSCWNVYFRDPFEACFGAIYQFLACTLGGAWGRIFGYQETLLNER</sequence>
<gene>
    <name evidence="1" type="ORF">TCM_029439</name>
</gene>
<dbReference type="InParanoid" id="A0A061GEV7"/>